<proteinExistence type="inferred from homology"/>
<dbReference type="GO" id="GO:0034213">
    <property type="term" value="P:quinolinate catabolic process"/>
    <property type="evidence" value="ECO:0007669"/>
    <property type="project" value="TreeGrafter"/>
</dbReference>
<protein>
    <recommendedName>
        <fullName evidence="4">Quinolinate phosphoribosyl transferase C-terminal domain-containing protein</fullName>
    </recommendedName>
</protein>
<dbReference type="InterPro" id="IPR037128">
    <property type="entry name" value="Quinolinate_PRibosylTase_N_sf"/>
</dbReference>
<dbReference type="Gene3D" id="3.20.20.70">
    <property type="entry name" value="Aldolase class I"/>
    <property type="match status" value="1"/>
</dbReference>
<reference evidence="6" key="1">
    <citation type="submission" date="2018-06" db="EMBL/GenBank/DDBJ databases">
        <title>Genome assembly of Danube salmon.</title>
        <authorList>
            <person name="Macqueen D.J."/>
            <person name="Gundappa M.K."/>
        </authorList>
    </citation>
    <scope>NUCLEOTIDE SEQUENCE [LARGE SCALE GENOMIC DNA]</scope>
</reference>
<dbReference type="GeneTree" id="ENSGT00390000002761"/>
<evidence type="ECO:0000256" key="1">
    <source>
        <dbReference type="ARBA" id="ARBA00004790"/>
    </source>
</evidence>
<keyword evidence="3" id="KW-0808">Transferase</keyword>
<sequence>GDYDLSHTLPPHTLTRLARDWLAEDTPNFDLAGLCVGSHEVEARLLCKTPCSVLAGRPFFTAVFTELSCTVEWAHKEGAQLGKRPTMSLVKSLGIATRCSQLQSIARDAGWHGHVAGTRKTTPGFRLVEKYAMLVGGVSMHRQDLSGMVMLKDNHIWASGSITQVGRVHVFHIPRCTMRSGLFLIRELKR</sequence>
<comment type="similarity">
    <text evidence="2">Belongs to the NadC/ModD family.</text>
</comment>
<evidence type="ECO:0000313" key="5">
    <source>
        <dbReference type="Ensembl" id="ENSHHUP00000045265.1"/>
    </source>
</evidence>
<name>A0A4W5N6Q0_9TELE</name>
<evidence type="ECO:0000256" key="2">
    <source>
        <dbReference type="ARBA" id="ARBA00009400"/>
    </source>
</evidence>
<dbReference type="GO" id="GO:0005737">
    <property type="term" value="C:cytoplasm"/>
    <property type="evidence" value="ECO:0007669"/>
    <property type="project" value="TreeGrafter"/>
</dbReference>
<dbReference type="Proteomes" id="UP000314982">
    <property type="component" value="Unassembled WGS sequence"/>
</dbReference>
<dbReference type="InterPro" id="IPR036068">
    <property type="entry name" value="Nicotinate_pribotase-like_C"/>
</dbReference>
<dbReference type="InterPro" id="IPR002638">
    <property type="entry name" value="Quinolinate_PRibosylTrfase_C"/>
</dbReference>
<reference evidence="5" key="2">
    <citation type="submission" date="2025-08" db="UniProtKB">
        <authorList>
            <consortium name="Ensembl"/>
        </authorList>
    </citation>
    <scope>IDENTIFICATION</scope>
</reference>
<dbReference type="SUPFAM" id="SSF54675">
    <property type="entry name" value="Nicotinate/Quinolinate PRTase N-terminal domain-like"/>
    <property type="match status" value="1"/>
</dbReference>
<dbReference type="PANTHER" id="PTHR32179">
    <property type="entry name" value="NICOTINATE-NUCLEOTIDE PYROPHOSPHORYLASE [CARBOXYLATING]"/>
    <property type="match status" value="1"/>
</dbReference>
<feature type="domain" description="Quinolinate phosphoribosyl transferase C-terminal" evidence="4">
    <location>
        <begin position="95"/>
        <end position="165"/>
    </location>
</feature>
<dbReference type="InterPro" id="IPR027277">
    <property type="entry name" value="NadC/ModD"/>
</dbReference>
<dbReference type="Pfam" id="PF01729">
    <property type="entry name" value="QRPTase_C"/>
    <property type="match status" value="1"/>
</dbReference>
<keyword evidence="6" id="KW-1185">Reference proteome</keyword>
<evidence type="ECO:0000259" key="4">
    <source>
        <dbReference type="Pfam" id="PF01729"/>
    </source>
</evidence>
<organism evidence="5 6">
    <name type="scientific">Hucho hucho</name>
    <name type="common">huchen</name>
    <dbReference type="NCBI Taxonomy" id="62062"/>
    <lineage>
        <taxon>Eukaryota</taxon>
        <taxon>Metazoa</taxon>
        <taxon>Chordata</taxon>
        <taxon>Craniata</taxon>
        <taxon>Vertebrata</taxon>
        <taxon>Euteleostomi</taxon>
        <taxon>Actinopterygii</taxon>
        <taxon>Neopterygii</taxon>
        <taxon>Teleostei</taxon>
        <taxon>Protacanthopterygii</taxon>
        <taxon>Salmoniformes</taxon>
        <taxon>Salmonidae</taxon>
        <taxon>Salmoninae</taxon>
        <taxon>Hucho</taxon>
    </lineage>
</organism>
<dbReference type="GO" id="GO:0009435">
    <property type="term" value="P:NAD+ biosynthetic process"/>
    <property type="evidence" value="ECO:0007669"/>
    <property type="project" value="UniProtKB-UniPathway"/>
</dbReference>
<dbReference type="UniPathway" id="UPA00253"/>
<dbReference type="Gene3D" id="3.90.1170.20">
    <property type="entry name" value="Quinolinate phosphoribosyl transferase, N-terminal domain"/>
    <property type="match status" value="1"/>
</dbReference>
<dbReference type="InterPro" id="IPR013785">
    <property type="entry name" value="Aldolase_TIM"/>
</dbReference>
<dbReference type="PANTHER" id="PTHR32179:SF3">
    <property type="entry name" value="NICOTINATE-NUCLEOTIDE PYROPHOSPHORYLASE [CARBOXYLATING]"/>
    <property type="match status" value="1"/>
</dbReference>
<evidence type="ECO:0000313" key="6">
    <source>
        <dbReference type="Proteomes" id="UP000314982"/>
    </source>
</evidence>
<evidence type="ECO:0000256" key="3">
    <source>
        <dbReference type="ARBA" id="ARBA00022676"/>
    </source>
</evidence>
<accession>A0A4W5N6Q0</accession>
<dbReference type="STRING" id="62062.ENSHHUP00000045265"/>
<dbReference type="SUPFAM" id="SSF51690">
    <property type="entry name" value="Nicotinate/Quinolinate PRTase C-terminal domain-like"/>
    <property type="match status" value="1"/>
</dbReference>
<dbReference type="AlphaFoldDB" id="A0A4W5N6Q0"/>
<comment type="pathway">
    <text evidence="1">Cofactor biosynthesis; NAD(+) biosynthesis.</text>
</comment>
<keyword evidence="3" id="KW-0328">Glycosyltransferase</keyword>
<dbReference type="GO" id="GO:0004514">
    <property type="term" value="F:nicotinate-nucleotide diphosphorylase (carboxylating) activity"/>
    <property type="evidence" value="ECO:0007669"/>
    <property type="project" value="InterPro"/>
</dbReference>
<reference evidence="5" key="3">
    <citation type="submission" date="2025-09" db="UniProtKB">
        <authorList>
            <consortium name="Ensembl"/>
        </authorList>
    </citation>
    <scope>IDENTIFICATION</scope>
</reference>
<dbReference type="Ensembl" id="ENSHHUT00000046941.1">
    <property type="protein sequence ID" value="ENSHHUP00000045265.1"/>
    <property type="gene ID" value="ENSHHUG00000027632.1"/>
</dbReference>